<gene>
    <name evidence="4" type="ORF">F4562_005611</name>
</gene>
<dbReference type="SUPFAM" id="SSF53756">
    <property type="entry name" value="UDP-Glycosyltransferase/glycogen phosphorylase"/>
    <property type="match status" value="1"/>
</dbReference>
<keyword evidence="2 4" id="KW-0808">Transferase</keyword>
<dbReference type="Pfam" id="PF13692">
    <property type="entry name" value="Glyco_trans_1_4"/>
    <property type="match status" value="1"/>
</dbReference>
<name>A0A7W9IM31_9ACTN</name>
<feature type="domain" description="Glycosyltransferase subfamily 4-like N-terminal" evidence="3">
    <location>
        <begin position="21"/>
        <end position="183"/>
    </location>
</feature>
<dbReference type="RefSeq" id="WP_184541500.1">
    <property type="nucleotide sequence ID" value="NZ_JACHMP010000001.1"/>
</dbReference>
<dbReference type="PANTHER" id="PTHR12526">
    <property type="entry name" value="GLYCOSYLTRANSFERASE"/>
    <property type="match status" value="1"/>
</dbReference>
<dbReference type="Gene3D" id="3.40.50.2000">
    <property type="entry name" value="Glycogen Phosphorylase B"/>
    <property type="match status" value="2"/>
</dbReference>
<evidence type="ECO:0000256" key="1">
    <source>
        <dbReference type="ARBA" id="ARBA00022676"/>
    </source>
</evidence>
<keyword evidence="1" id="KW-0328">Glycosyltransferase</keyword>
<sequence>MVTRDPARVRRVAFLIGHLGMGGTQRQLSLLARTLRGRGVEVHVLLLSRGGPHEAELRAAGVEVHLLDFARRPSRLRTAAGNARAFARLVGLLRRLRPDVLHAFLREGYLLGVPAARLAGVPAVVAGRRNQSRLERRRRVLLPLDRTVTLLTDHVTVNAAALARDAHATDGVPDRKLSVIYNALPASAFDPAEPARIDTALPVVVCVARLSPEKGHRVLVEAAAGLLRRGRPCTFVLVGDGPERAALERLAGDSGADVRFAGARTDVGAFLARADVVVLASLSEGLSNAVMEAMAAGRPIVATSVGGTAELLEGRGVLVPASDPHALADGIARLLDDPGLAAALGDAASAWTRKNLGLDVMVDEHLTLYGRLVAARRSPRAEDRRAR</sequence>
<dbReference type="AlphaFoldDB" id="A0A7W9IM31"/>
<comment type="caution">
    <text evidence="4">The sequence shown here is derived from an EMBL/GenBank/DDBJ whole genome shotgun (WGS) entry which is preliminary data.</text>
</comment>
<dbReference type="PANTHER" id="PTHR12526:SF636">
    <property type="entry name" value="BLL3647 PROTEIN"/>
    <property type="match status" value="1"/>
</dbReference>
<evidence type="ECO:0000313" key="5">
    <source>
        <dbReference type="Proteomes" id="UP000540685"/>
    </source>
</evidence>
<keyword evidence="5" id="KW-1185">Reference proteome</keyword>
<organism evidence="4 5">
    <name type="scientific">Streptosporangium becharense</name>
    <dbReference type="NCBI Taxonomy" id="1816182"/>
    <lineage>
        <taxon>Bacteria</taxon>
        <taxon>Bacillati</taxon>
        <taxon>Actinomycetota</taxon>
        <taxon>Actinomycetes</taxon>
        <taxon>Streptosporangiales</taxon>
        <taxon>Streptosporangiaceae</taxon>
        <taxon>Streptosporangium</taxon>
    </lineage>
</organism>
<dbReference type="Proteomes" id="UP000540685">
    <property type="component" value="Unassembled WGS sequence"/>
</dbReference>
<dbReference type="EMBL" id="JACHMP010000001">
    <property type="protein sequence ID" value="MBB5822549.1"/>
    <property type="molecule type" value="Genomic_DNA"/>
</dbReference>
<evidence type="ECO:0000259" key="3">
    <source>
        <dbReference type="Pfam" id="PF13439"/>
    </source>
</evidence>
<reference evidence="4 5" key="1">
    <citation type="submission" date="2020-08" db="EMBL/GenBank/DDBJ databases">
        <title>Sequencing the genomes of 1000 actinobacteria strains.</title>
        <authorList>
            <person name="Klenk H.-P."/>
        </authorList>
    </citation>
    <scope>NUCLEOTIDE SEQUENCE [LARGE SCALE GENOMIC DNA]</scope>
    <source>
        <strain evidence="4 5">DSM 46887</strain>
    </source>
</reference>
<evidence type="ECO:0000313" key="4">
    <source>
        <dbReference type="EMBL" id="MBB5822549.1"/>
    </source>
</evidence>
<accession>A0A7W9IM31</accession>
<dbReference type="GO" id="GO:0016757">
    <property type="term" value="F:glycosyltransferase activity"/>
    <property type="evidence" value="ECO:0007669"/>
    <property type="project" value="UniProtKB-KW"/>
</dbReference>
<dbReference type="InterPro" id="IPR028098">
    <property type="entry name" value="Glyco_trans_4-like_N"/>
</dbReference>
<protein>
    <submittedName>
        <fullName evidence="4">Glycosyltransferase involved in cell wall biosynthesis</fullName>
    </submittedName>
</protein>
<dbReference type="Pfam" id="PF13439">
    <property type="entry name" value="Glyco_transf_4"/>
    <property type="match status" value="1"/>
</dbReference>
<evidence type="ECO:0000256" key="2">
    <source>
        <dbReference type="ARBA" id="ARBA00022679"/>
    </source>
</evidence>
<proteinExistence type="predicted"/>